<dbReference type="PANTHER" id="PTHR37816">
    <property type="entry name" value="YALI0E33011P"/>
    <property type="match status" value="1"/>
</dbReference>
<sequence length="184" mass="20718">MLYGRSQSTTGKELAGLLGVPFISLDTLFWKPGWEESTNEELRSKVEAALADAPNGWVVDGNYGRKIGTVVEENSTDVIWLDPPLVLYLPRLIVRTFLRLFGLRDPCSPGCPEQVSKTFFSKESIVWWCITQHRPVRERIGARMAQIGIGIGSNVKGQKMRRIGGWGAEFSAWFSDVKRMLRSE</sequence>
<name>A0AAD6XA28_9AGAR</name>
<dbReference type="Proteomes" id="UP001218188">
    <property type="component" value="Unassembled WGS sequence"/>
</dbReference>
<dbReference type="InterPro" id="IPR052922">
    <property type="entry name" value="Cytidylate_Kinase-2"/>
</dbReference>
<proteinExistence type="predicted"/>
<dbReference type="EMBL" id="JARJCM010000019">
    <property type="protein sequence ID" value="KAJ7040940.1"/>
    <property type="molecule type" value="Genomic_DNA"/>
</dbReference>
<dbReference type="AlphaFoldDB" id="A0AAD6XA28"/>
<organism evidence="1 2">
    <name type="scientific">Mycena alexandri</name>
    <dbReference type="NCBI Taxonomy" id="1745969"/>
    <lineage>
        <taxon>Eukaryota</taxon>
        <taxon>Fungi</taxon>
        <taxon>Dikarya</taxon>
        <taxon>Basidiomycota</taxon>
        <taxon>Agaricomycotina</taxon>
        <taxon>Agaricomycetes</taxon>
        <taxon>Agaricomycetidae</taxon>
        <taxon>Agaricales</taxon>
        <taxon>Marasmiineae</taxon>
        <taxon>Mycenaceae</taxon>
        <taxon>Mycena</taxon>
    </lineage>
</organism>
<gene>
    <name evidence="1" type="ORF">C8F04DRAFT_1253449</name>
</gene>
<dbReference type="PANTHER" id="PTHR37816:SF1">
    <property type="entry name" value="TOXIN"/>
    <property type="match status" value="1"/>
</dbReference>
<accession>A0AAD6XA28</accession>
<evidence type="ECO:0000313" key="2">
    <source>
        <dbReference type="Proteomes" id="UP001218188"/>
    </source>
</evidence>
<evidence type="ECO:0000313" key="1">
    <source>
        <dbReference type="EMBL" id="KAJ7040940.1"/>
    </source>
</evidence>
<dbReference type="SUPFAM" id="SSF52540">
    <property type="entry name" value="P-loop containing nucleoside triphosphate hydrolases"/>
    <property type="match status" value="1"/>
</dbReference>
<evidence type="ECO:0008006" key="3">
    <source>
        <dbReference type="Google" id="ProtNLM"/>
    </source>
</evidence>
<dbReference type="InterPro" id="IPR027417">
    <property type="entry name" value="P-loop_NTPase"/>
</dbReference>
<protein>
    <recommendedName>
        <fullName evidence="3">Adenylate kinase</fullName>
    </recommendedName>
</protein>
<comment type="caution">
    <text evidence="1">The sequence shown here is derived from an EMBL/GenBank/DDBJ whole genome shotgun (WGS) entry which is preliminary data.</text>
</comment>
<reference evidence="1" key="1">
    <citation type="submission" date="2023-03" db="EMBL/GenBank/DDBJ databases">
        <title>Massive genome expansion in bonnet fungi (Mycena s.s.) driven by repeated elements and novel gene families across ecological guilds.</title>
        <authorList>
            <consortium name="Lawrence Berkeley National Laboratory"/>
            <person name="Harder C.B."/>
            <person name="Miyauchi S."/>
            <person name="Viragh M."/>
            <person name="Kuo A."/>
            <person name="Thoen E."/>
            <person name="Andreopoulos B."/>
            <person name="Lu D."/>
            <person name="Skrede I."/>
            <person name="Drula E."/>
            <person name="Henrissat B."/>
            <person name="Morin E."/>
            <person name="Kohler A."/>
            <person name="Barry K."/>
            <person name="LaButti K."/>
            <person name="Morin E."/>
            <person name="Salamov A."/>
            <person name="Lipzen A."/>
            <person name="Mereny Z."/>
            <person name="Hegedus B."/>
            <person name="Baldrian P."/>
            <person name="Stursova M."/>
            <person name="Weitz H."/>
            <person name="Taylor A."/>
            <person name="Grigoriev I.V."/>
            <person name="Nagy L.G."/>
            <person name="Martin F."/>
            <person name="Kauserud H."/>
        </authorList>
    </citation>
    <scope>NUCLEOTIDE SEQUENCE</scope>
    <source>
        <strain evidence="1">CBHHK200</strain>
    </source>
</reference>
<keyword evidence="2" id="KW-1185">Reference proteome</keyword>
<dbReference type="Gene3D" id="3.40.50.300">
    <property type="entry name" value="P-loop containing nucleotide triphosphate hydrolases"/>
    <property type="match status" value="1"/>
</dbReference>